<name>A0ABQ9H5T8_9NEOP</name>
<feature type="compositionally biased region" description="Basic and acidic residues" evidence="1">
    <location>
        <begin position="456"/>
        <end position="470"/>
    </location>
</feature>
<sequence>MVLNAVHALLTAVLTVVRAVLTAVSVAVTAVDAVLTMLHVVLTAVHEMLTVVHAVLIAVSVVLTAMRAVLTVVLIEVAENQTLGGGGGSSQSTRLLGEPDSIPREFAPGFSMWESCRTIRLNGGFPHISPVSSTLAFRHCLTSTSLHPHRLSRLRQSCPNISTPLNVPSSSMDGARISYALYLGTAPALAWSDCGKPWEIETRTAGPRIEPRCSRMRAQCHLAQRATISLCRSTTRVSPGHRFSLSSSARAHVSSDDVRGVNITRAPCEDKGKGDFSTQLNKHKWWLKIKFLGDAPRPDVLEYLNFPLSSSAAAACAAGRLDGFGSSRTSSAIFGSTRGVLAVFSSVYGTVMIEDADDGTTNDIDGDICSSSVAADRTAKDKVETSLAGTPLNARFIDREDDWSPVASDEELRRCANLSPYIPHSLRFHKISARNCRAPSDTFDKPELKTSSTPRVESKIAELVRDEPKPSSRPAAQASAASI</sequence>
<keyword evidence="2" id="KW-0472">Membrane</keyword>
<evidence type="ECO:0000313" key="3">
    <source>
        <dbReference type="EMBL" id="KAJ8879661.1"/>
    </source>
</evidence>
<reference evidence="3 4" key="1">
    <citation type="submission" date="2023-02" db="EMBL/GenBank/DDBJ databases">
        <title>LHISI_Scaffold_Assembly.</title>
        <authorList>
            <person name="Stuart O.P."/>
            <person name="Cleave R."/>
            <person name="Magrath M.J.L."/>
            <person name="Mikheyev A.S."/>
        </authorList>
    </citation>
    <scope>NUCLEOTIDE SEQUENCE [LARGE SCALE GENOMIC DNA]</scope>
    <source>
        <strain evidence="3">Daus_M_001</strain>
        <tissue evidence="3">Leg muscle</tissue>
    </source>
</reference>
<feature type="transmembrane region" description="Helical" evidence="2">
    <location>
        <begin position="54"/>
        <end position="75"/>
    </location>
</feature>
<comment type="caution">
    <text evidence="3">The sequence shown here is derived from an EMBL/GenBank/DDBJ whole genome shotgun (WGS) entry which is preliminary data.</text>
</comment>
<keyword evidence="2" id="KW-0812">Transmembrane</keyword>
<gene>
    <name evidence="3" type="ORF">PR048_020269</name>
</gene>
<keyword evidence="4" id="KW-1185">Reference proteome</keyword>
<feature type="compositionally biased region" description="Low complexity" evidence="1">
    <location>
        <begin position="472"/>
        <end position="483"/>
    </location>
</feature>
<evidence type="ECO:0000313" key="4">
    <source>
        <dbReference type="Proteomes" id="UP001159363"/>
    </source>
</evidence>
<organism evidence="3 4">
    <name type="scientific">Dryococelus australis</name>
    <dbReference type="NCBI Taxonomy" id="614101"/>
    <lineage>
        <taxon>Eukaryota</taxon>
        <taxon>Metazoa</taxon>
        <taxon>Ecdysozoa</taxon>
        <taxon>Arthropoda</taxon>
        <taxon>Hexapoda</taxon>
        <taxon>Insecta</taxon>
        <taxon>Pterygota</taxon>
        <taxon>Neoptera</taxon>
        <taxon>Polyneoptera</taxon>
        <taxon>Phasmatodea</taxon>
        <taxon>Verophasmatodea</taxon>
        <taxon>Anareolatae</taxon>
        <taxon>Phasmatidae</taxon>
        <taxon>Eurycanthinae</taxon>
        <taxon>Dryococelus</taxon>
    </lineage>
</organism>
<feature type="transmembrane region" description="Helical" evidence="2">
    <location>
        <begin position="20"/>
        <end position="42"/>
    </location>
</feature>
<keyword evidence="2" id="KW-1133">Transmembrane helix</keyword>
<proteinExistence type="predicted"/>
<feature type="region of interest" description="Disordered" evidence="1">
    <location>
        <begin position="439"/>
        <end position="483"/>
    </location>
</feature>
<accession>A0ABQ9H5T8</accession>
<dbReference type="Proteomes" id="UP001159363">
    <property type="component" value="Chromosome 6"/>
</dbReference>
<dbReference type="EMBL" id="JARBHB010000007">
    <property type="protein sequence ID" value="KAJ8879661.1"/>
    <property type="molecule type" value="Genomic_DNA"/>
</dbReference>
<protein>
    <submittedName>
        <fullName evidence="3">Uncharacterized protein</fullName>
    </submittedName>
</protein>
<evidence type="ECO:0000256" key="1">
    <source>
        <dbReference type="SAM" id="MobiDB-lite"/>
    </source>
</evidence>
<evidence type="ECO:0000256" key="2">
    <source>
        <dbReference type="SAM" id="Phobius"/>
    </source>
</evidence>